<proteinExistence type="predicted"/>
<keyword evidence="2" id="KW-1185">Reference proteome</keyword>
<name>A0ABQ0P4A9_9PROT</name>
<gene>
    <name evidence="1" type="ORF">AA12717_0905</name>
</gene>
<accession>A0ABQ0P4A9</accession>
<protein>
    <submittedName>
        <fullName evidence="1">Uncharacterized protein</fullName>
    </submittedName>
</protein>
<dbReference type="Proteomes" id="UP001060895">
    <property type="component" value="Unassembled WGS sequence"/>
</dbReference>
<organism evidence="1 2">
    <name type="scientific">Gluconacetobacter sacchari DSM 12717</name>
    <dbReference type="NCBI Taxonomy" id="1307940"/>
    <lineage>
        <taxon>Bacteria</taxon>
        <taxon>Pseudomonadati</taxon>
        <taxon>Pseudomonadota</taxon>
        <taxon>Alphaproteobacteria</taxon>
        <taxon>Acetobacterales</taxon>
        <taxon>Acetobacteraceae</taxon>
        <taxon>Gluconacetobacter</taxon>
    </lineage>
</organism>
<evidence type="ECO:0000313" key="2">
    <source>
        <dbReference type="Proteomes" id="UP001060895"/>
    </source>
</evidence>
<evidence type="ECO:0000313" key="1">
    <source>
        <dbReference type="EMBL" id="GBQ21508.1"/>
    </source>
</evidence>
<comment type="caution">
    <text evidence="1">The sequence shown here is derived from an EMBL/GenBank/DDBJ whole genome shotgun (WGS) entry which is preliminary data.</text>
</comment>
<reference evidence="1" key="1">
    <citation type="submission" date="2013-04" db="EMBL/GenBank/DDBJ databases">
        <title>The genome sequencing project of 58 acetic acid bacteria.</title>
        <authorList>
            <person name="Okamoto-Kainuma A."/>
            <person name="Ishikawa M."/>
            <person name="Umino S."/>
            <person name="Koizumi Y."/>
            <person name="Shiwa Y."/>
            <person name="Yoshikawa H."/>
            <person name="Matsutani M."/>
            <person name="Matsushita K."/>
        </authorList>
    </citation>
    <scope>NUCLEOTIDE SEQUENCE</scope>
    <source>
        <strain evidence="1">DSM 12717</strain>
    </source>
</reference>
<dbReference type="EMBL" id="BAQP01000035">
    <property type="protein sequence ID" value="GBQ21508.1"/>
    <property type="molecule type" value="Genomic_DNA"/>
</dbReference>
<sequence>MHISLHGPLVGEEAVSHHIFIHRHPGVVVIHDPLLKRERTQDHDKCEWEKKLAEHCRY</sequence>